<proteinExistence type="predicted"/>
<reference evidence="1" key="1">
    <citation type="submission" date="2021-02" db="EMBL/GenBank/DDBJ databases">
        <authorList>
            <person name="Dougan E. K."/>
            <person name="Rhodes N."/>
            <person name="Thang M."/>
            <person name="Chan C."/>
        </authorList>
    </citation>
    <scope>NUCLEOTIDE SEQUENCE</scope>
</reference>
<evidence type="ECO:0000313" key="2">
    <source>
        <dbReference type="Proteomes" id="UP000604046"/>
    </source>
</evidence>
<dbReference type="EMBL" id="CAJNDS010002313">
    <property type="protein sequence ID" value="CAE7426536.1"/>
    <property type="molecule type" value="Genomic_DNA"/>
</dbReference>
<sequence length="54" mass="6142">MHVIEGANHFQLYSYLPEALTKWVVASYKVASLREFAAGRHLQKLEKAPTPTNE</sequence>
<dbReference type="Proteomes" id="UP000604046">
    <property type="component" value="Unassembled WGS sequence"/>
</dbReference>
<dbReference type="AlphaFoldDB" id="A0A812R8Y6"/>
<name>A0A812R8Y6_9DINO</name>
<protein>
    <submittedName>
        <fullName evidence="1">Glra2 protein</fullName>
    </submittedName>
</protein>
<gene>
    <name evidence="1" type="primary">Glra2</name>
    <name evidence="1" type="ORF">SNAT2548_LOCUS23211</name>
</gene>
<evidence type="ECO:0000313" key="1">
    <source>
        <dbReference type="EMBL" id="CAE7426536.1"/>
    </source>
</evidence>
<accession>A0A812R8Y6</accession>
<keyword evidence="2" id="KW-1185">Reference proteome</keyword>
<comment type="caution">
    <text evidence="1">The sequence shown here is derived from an EMBL/GenBank/DDBJ whole genome shotgun (WGS) entry which is preliminary data.</text>
</comment>
<organism evidence="1 2">
    <name type="scientific">Symbiodinium natans</name>
    <dbReference type="NCBI Taxonomy" id="878477"/>
    <lineage>
        <taxon>Eukaryota</taxon>
        <taxon>Sar</taxon>
        <taxon>Alveolata</taxon>
        <taxon>Dinophyceae</taxon>
        <taxon>Suessiales</taxon>
        <taxon>Symbiodiniaceae</taxon>
        <taxon>Symbiodinium</taxon>
    </lineage>
</organism>